<accession>A0A4Z0W9Z8</accession>
<organism evidence="2 3">
    <name type="scientific">Natronospirillum operosum</name>
    <dbReference type="NCBI Taxonomy" id="2759953"/>
    <lineage>
        <taxon>Bacteria</taxon>
        <taxon>Pseudomonadati</taxon>
        <taxon>Pseudomonadota</taxon>
        <taxon>Gammaproteobacteria</taxon>
        <taxon>Oceanospirillales</taxon>
        <taxon>Natronospirillaceae</taxon>
        <taxon>Natronospirillum</taxon>
    </lineage>
</organism>
<keyword evidence="3" id="KW-1185">Reference proteome</keyword>
<dbReference type="Proteomes" id="UP000297475">
    <property type="component" value="Unassembled WGS sequence"/>
</dbReference>
<dbReference type="InterPro" id="IPR012437">
    <property type="entry name" value="DUF1638"/>
</dbReference>
<dbReference type="OrthoDB" id="9814689at2"/>
<comment type="caution">
    <text evidence="2">The sequence shown here is derived from an EMBL/GenBank/DDBJ whole genome shotgun (WGS) entry which is preliminary data.</text>
</comment>
<reference evidence="2 3" key="1">
    <citation type="submission" date="2019-04" db="EMBL/GenBank/DDBJ databases">
        <title>Natronospirillum operosus gen. nov., sp. nov., a haloalkaliphilic satellite isolated from decaying biomass of laboratory culture of cyanobacterium Geitlerinema sp. and proposal of Natronospirillaceae fam. nov. and Saccharospirillaceae fam. nov.</title>
        <authorList>
            <person name="Kevbrin V."/>
            <person name="Boltyanskaya Y."/>
            <person name="Koziaeva V."/>
            <person name="Grouzdev D.S."/>
            <person name="Park M."/>
            <person name="Cho J."/>
        </authorList>
    </citation>
    <scope>NUCLEOTIDE SEQUENCE [LARGE SCALE GENOMIC DNA]</scope>
    <source>
        <strain evidence="2 3">G-116</strain>
    </source>
</reference>
<dbReference type="AlphaFoldDB" id="A0A4Z0W9Z8"/>
<dbReference type="Pfam" id="PF07796">
    <property type="entry name" value="DUF1638"/>
    <property type="match status" value="1"/>
</dbReference>
<protein>
    <submittedName>
        <fullName evidence="2">DUF1638 domain-containing protein</fullName>
    </submittedName>
</protein>
<feature type="domain" description="DUF1638" evidence="1">
    <location>
        <begin position="32"/>
        <end position="188"/>
    </location>
</feature>
<evidence type="ECO:0000313" key="3">
    <source>
        <dbReference type="Proteomes" id="UP000297475"/>
    </source>
</evidence>
<name>A0A4Z0W9Z8_9GAMM</name>
<evidence type="ECO:0000313" key="2">
    <source>
        <dbReference type="EMBL" id="TGG94019.1"/>
    </source>
</evidence>
<gene>
    <name evidence="2" type="ORF">E4656_07515</name>
</gene>
<proteinExistence type="predicted"/>
<dbReference type="EMBL" id="SRMF01000002">
    <property type="protein sequence ID" value="TGG94019.1"/>
    <property type="molecule type" value="Genomic_DNA"/>
</dbReference>
<sequence>MKPLQVIACGALAHELTALQRANGWSGVQVQCLPAELHNRPERIPEAVRQAIRAARPQVRALFVAYGDCGTGGALDRVLAEEGVERLPGAHCYAFYAGPERFDALAAAEPGTFYLTDFLARHFERLVMRELGLRAHPELRDLYFGHYRRVLWLTQTGDSALATRARAAAEALGLEFAQLHTGLGALETRVLRFVSQPPPVSTTQESLSWPS</sequence>
<evidence type="ECO:0000259" key="1">
    <source>
        <dbReference type="Pfam" id="PF07796"/>
    </source>
</evidence>
<dbReference type="RefSeq" id="WP_135482588.1">
    <property type="nucleotide sequence ID" value="NZ_SRMF01000002.1"/>
</dbReference>